<organism evidence="1 2">
    <name type="scientific">Pedobacter polaris</name>
    <dbReference type="NCBI Taxonomy" id="2571273"/>
    <lineage>
        <taxon>Bacteria</taxon>
        <taxon>Pseudomonadati</taxon>
        <taxon>Bacteroidota</taxon>
        <taxon>Sphingobacteriia</taxon>
        <taxon>Sphingobacteriales</taxon>
        <taxon>Sphingobacteriaceae</taxon>
        <taxon>Pedobacter</taxon>
    </lineage>
</organism>
<dbReference type="Proteomes" id="UP000309488">
    <property type="component" value="Unassembled WGS sequence"/>
</dbReference>
<proteinExistence type="predicted"/>
<sequence>MLLVLIGTALTACKKDSEYYDYKNDVKEFNGTVLQYLQAQPANTFDSLLLVLNRLPDLKDTLTNNNITFFAPTNASFQAVVKNLNILRKSQGKTPLYLKDCNPLALHILTTSYIIRGARTIDAYAPFVDGALYTSVFYNYPMHIQYDKLNASGFVQGGPQSIIFSDPKNSIFEKYWQRTTTNAVNIKAKNGVINILAPLHDYGFNEFVELVNQ</sequence>
<dbReference type="OrthoDB" id="654858at2"/>
<dbReference type="InterPro" id="IPR036378">
    <property type="entry name" value="FAS1_dom_sf"/>
</dbReference>
<evidence type="ECO:0000313" key="2">
    <source>
        <dbReference type="Proteomes" id="UP000309488"/>
    </source>
</evidence>
<gene>
    <name evidence="1" type="ORF">FA048_06910</name>
</gene>
<accession>A0A4U1CRW1</accession>
<protein>
    <submittedName>
        <fullName evidence="1">Uncharacterized protein</fullName>
    </submittedName>
</protein>
<dbReference type="AlphaFoldDB" id="A0A4U1CRW1"/>
<dbReference type="SUPFAM" id="SSF82153">
    <property type="entry name" value="FAS1 domain"/>
    <property type="match status" value="1"/>
</dbReference>
<reference evidence="1 2" key="1">
    <citation type="submission" date="2019-04" db="EMBL/GenBank/DDBJ databases">
        <title>Pedobacter sp. RP-3-22 sp. nov., isolated from Arctic soil.</title>
        <authorList>
            <person name="Dahal R.H."/>
            <person name="Kim D.-U."/>
        </authorList>
    </citation>
    <scope>NUCLEOTIDE SEQUENCE [LARGE SCALE GENOMIC DNA]</scope>
    <source>
        <strain evidence="1 2">RP-3-22</strain>
    </source>
</reference>
<dbReference type="Gene3D" id="2.30.180.10">
    <property type="entry name" value="FAS1 domain"/>
    <property type="match status" value="1"/>
</dbReference>
<comment type="caution">
    <text evidence="1">The sequence shown here is derived from an EMBL/GenBank/DDBJ whole genome shotgun (WGS) entry which is preliminary data.</text>
</comment>
<keyword evidence="2" id="KW-1185">Reference proteome</keyword>
<dbReference type="EMBL" id="SWBR01000002">
    <property type="protein sequence ID" value="TKC10907.1"/>
    <property type="molecule type" value="Genomic_DNA"/>
</dbReference>
<evidence type="ECO:0000313" key="1">
    <source>
        <dbReference type="EMBL" id="TKC10907.1"/>
    </source>
</evidence>
<name>A0A4U1CRW1_9SPHI</name>